<dbReference type="SUPFAM" id="SSF101936">
    <property type="entry name" value="DNA-binding pseudobarrel domain"/>
    <property type="match status" value="1"/>
</dbReference>
<dbReference type="GO" id="GO:0005634">
    <property type="term" value="C:nucleus"/>
    <property type="evidence" value="ECO:0007669"/>
    <property type="project" value="UniProtKB-SubCell"/>
</dbReference>
<comment type="subcellular location">
    <subcellularLocation>
        <location evidence="1">Nucleus</location>
    </subcellularLocation>
</comment>
<evidence type="ECO:0000313" key="8">
    <source>
        <dbReference type="Proteomes" id="UP000288805"/>
    </source>
</evidence>
<evidence type="ECO:0000256" key="4">
    <source>
        <dbReference type="ARBA" id="ARBA00023163"/>
    </source>
</evidence>
<organism evidence="7 8">
    <name type="scientific">Vitis vinifera</name>
    <name type="common">Grape</name>
    <dbReference type="NCBI Taxonomy" id="29760"/>
    <lineage>
        <taxon>Eukaryota</taxon>
        <taxon>Viridiplantae</taxon>
        <taxon>Streptophyta</taxon>
        <taxon>Embryophyta</taxon>
        <taxon>Tracheophyta</taxon>
        <taxon>Spermatophyta</taxon>
        <taxon>Magnoliopsida</taxon>
        <taxon>eudicotyledons</taxon>
        <taxon>Gunneridae</taxon>
        <taxon>Pentapetalae</taxon>
        <taxon>rosids</taxon>
        <taxon>Vitales</taxon>
        <taxon>Vitaceae</taxon>
        <taxon>Viteae</taxon>
        <taxon>Vitis</taxon>
    </lineage>
</organism>
<proteinExistence type="predicted"/>
<feature type="compositionally biased region" description="Basic and acidic residues" evidence="6">
    <location>
        <begin position="63"/>
        <end position="73"/>
    </location>
</feature>
<accession>A0A438GIA4</accession>
<evidence type="ECO:0000256" key="2">
    <source>
        <dbReference type="ARBA" id="ARBA00023015"/>
    </source>
</evidence>
<feature type="region of interest" description="Disordered" evidence="6">
    <location>
        <begin position="21"/>
        <end position="105"/>
    </location>
</feature>
<dbReference type="Proteomes" id="UP000288805">
    <property type="component" value="Unassembled WGS sequence"/>
</dbReference>
<dbReference type="CDD" id="cd10017">
    <property type="entry name" value="B3_DNA"/>
    <property type="match status" value="1"/>
</dbReference>
<dbReference type="AlphaFoldDB" id="A0A438GIA4"/>
<keyword evidence="2" id="KW-0805">Transcription regulation</keyword>
<comment type="caution">
    <text evidence="7">The sequence shown here is derived from an EMBL/GenBank/DDBJ whole genome shotgun (WGS) entry which is preliminary data.</text>
</comment>
<keyword evidence="4" id="KW-0804">Transcription</keyword>
<dbReference type="GO" id="GO:0003677">
    <property type="term" value="F:DNA binding"/>
    <property type="evidence" value="ECO:0007669"/>
    <property type="project" value="UniProtKB-KW"/>
</dbReference>
<keyword evidence="5" id="KW-0539">Nucleus</keyword>
<evidence type="ECO:0000256" key="6">
    <source>
        <dbReference type="SAM" id="MobiDB-lite"/>
    </source>
</evidence>
<evidence type="ECO:0008006" key="9">
    <source>
        <dbReference type="Google" id="ProtNLM"/>
    </source>
</evidence>
<evidence type="ECO:0000256" key="1">
    <source>
        <dbReference type="ARBA" id="ARBA00004123"/>
    </source>
</evidence>
<keyword evidence="3" id="KW-0238">DNA-binding</keyword>
<sequence length="198" mass="22686">MSKKRDSASFLDEEAKKMKLDIYSSSGLASDVKQEEDGSEGVIDPPASAVVDNQGSLSPLMENKPRNQDDKDFSSGSVPASTHDHDSETKKTGSSSSSLMIPLELGKEFLPEPERYKGRYDMTEISVMDHKRRIWEMEASFDELSSSYMFFLNWDKYVKKYGLEPEDVIFLYEDPTIDDYFLIEYEKRKRDSNPKETT</sequence>
<name>A0A438GIA4_VITVI</name>
<protein>
    <recommendedName>
        <fullName evidence="9">TF-B3 domain-containing protein</fullName>
    </recommendedName>
</protein>
<dbReference type="EMBL" id="QGNW01000427">
    <property type="protein sequence ID" value="RVW71904.1"/>
    <property type="molecule type" value="Genomic_DNA"/>
</dbReference>
<evidence type="ECO:0000313" key="7">
    <source>
        <dbReference type="EMBL" id="RVW71904.1"/>
    </source>
</evidence>
<dbReference type="InterPro" id="IPR015300">
    <property type="entry name" value="DNA-bd_pseudobarrel_sf"/>
</dbReference>
<gene>
    <name evidence="7" type="ORF">CK203_058416</name>
</gene>
<reference evidence="7 8" key="1">
    <citation type="journal article" date="2018" name="PLoS Genet.">
        <title>Population sequencing reveals clonal diversity and ancestral inbreeding in the grapevine cultivar Chardonnay.</title>
        <authorList>
            <person name="Roach M.J."/>
            <person name="Johnson D.L."/>
            <person name="Bohlmann J."/>
            <person name="van Vuuren H.J."/>
            <person name="Jones S.J."/>
            <person name="Pretorius I.S."/>
            <person name="Schmidt S.A."/>
            <person name="Borneman A.R."/>
        </authorList>
    </citation>
    <scope>NUCLEOTIDE SEQUENCE [LARGE SCALE GENOMIC DNA]</scope>
    <source>
        <strain evidence="8">cv. Chardonnay</strain>
        <tissue evidence="7">Leaf</tissue>
    </source>
</reference>
<feature type="compositionally biased region" description="Basic and acidic residues" evidence="6">
    <location>
        <begin position="82"/>
        <end position="91"/>
    </location>
</feature>
<evidence type="ECO:0000256" key="3">
    <source>
        <dbReference type="ARBA" id="ARBA00023125"/>
    </source>
</evidence>
<dbReference type="Gene3D" id="2.40.330.10">
    <property type="entry name" value="DNA-binding pseudobarrel domain"/>
    <property type="match status" value="1"/>
</dbReference>
<evidence type="ECO:0000256" key="5">
    <source>
        <dbReference type="ARBA" id="ARBA00023242"/>
    </source>
</evidence>
<dbReference type="InterPro" id="IPR003340">
    <property type="entry name" value="B3_DNA-bd"/>
</dbReference>